<dbReference type="OrthoDB" id="9838411at2"/>
<feature type="chain" id="PRO_5021799794" evidence="2">
    <location>
        <begin position="19"/>
        <end position="156"/>
    </location>
</feature>
<gene>
    <name evidence="3" type="ORF">RSO01_46270</name>
</gene>
<keyword evidence="4" id="KW-1185">Reference proteome</keyword>
<name>A0A512NES8_9HYPH</name>
<dbReference type="Proteomes" id="UP000321058">
    <property type="component" value="Unassembled WGS sequence"/>
</dbReference>
<organism evidence="3 4">
    <name type="scientific">Reyranella soli</name>
    <dbReference type="NCBI Taxonomy" id="1230389"/>
    <lineage>
        <taxon>Bacteria</taxon>
        <taxon>Pseudomonadati</taxon>
        <taxon>Pseudomonadota</taxon>
        <taxon>Alphaproteobacteria</taxon>
        <taxon>Hyphomicrobiales</taxon>
        <taxon>Reyranellaceae</taxon>
        <taxon>Reyranella</taxon>
    </lineage>
</organism>
<evidence type="ECO:0000313" key="3">
    <source>
        <dbReference type="EMBL" id="GEP57461.1"/>
    </source>
</evidence>
<evidence type="ECO:0000256" key="1">
    <source>
        <dbReference type="SAM" id="MobiDB-lite"/>
    </source>
</evidence>
<dbReference type="EMBL" id="BKAJ01000081">
    <property type="protein sequence ID" value="GEP57461.1"/>
    <property type="molecule type" value="Genomic_DNA"/>
</dbReference>
<proteinExistence type="predicted"/>
<keyword evidence="2" id="KW-0732">Signal</keyword>
<reference evidence="3 4" key="1">
    <citation type="submission" date="2019-07" db="EMBL/GenBank/DDBJ databases">
        <title>Whole genome shotgun sequence of Reyranella soli NBRC 108950.</title>
        <authorList>
            <person name="Hosoyama A."/>
            <person name="Uohara A."/>
            <person name="Ohji S."/>
            <person name="Ichikawa N."/>
        </authorList>
    </citation>
    <scope>NUCLEOTIDE SEQUENCE [LARGE SCALE GENOMIC DNA]</scope>
    <source>
        <strain evidence="3 4">NBRC 108950</strain>
    </source>
</reference>
<comment type="caution">
    <text evidence="3">The sequence shown here is derived from an EMBL/GenBank/DDBJ whole genome shotgun (WGS) entry which is preliminary data.</text>
</comment>
<feature type="signal peptide" evidence="2">
    <location>
        <begin position="1"/>
        <end position="18"/>
    </location>
</feature>
<feature type="compositionally biased region" description="Low complexity" evidence="1">
    <location>
        <begin position="22"/>
        <end position="39"/>
    </location>
</feature>
<feature type="region of interest" description="Disordered" evidence="1">
    <location>
        <begin position="22"/>
        <end position="48"/>
    </location>
</feature>
<sequence length="156" mass="16471">MRIALIAFVAFFALPAAAQTPPARQNAPAAPAPAQQTKPAAKDSPLPTLNMVVPQRDRDAAFAFYRDEIAAGRCPAPLVRRDKACGAPAAMPTKPWRLDQPLPDGVKADAPPPGLIAKLSPSPAGHQYLRVDTDILVIGLGTRNVAALVVDLSRLQ</sequence>
<dbReference type="AlphaFoldDB" id="A0A512NES8"/>
<evidence type="ECO:0000256" key="2">
    <source>
        <dbReference type="SAM" id="SignalP"/>
    </source>
</evidence>
<dbReference type="RefSeq" id="WP_147151834.1">
    <property type="nucleotide sequence ID" value="NZ_BKAJ01000081.1"/>
</dbReference>
<protein>
    <submittedName>
        <fullName evidence="3">Uncharacterized protein</fullName>
    </submittedName>
</protein>
<evidence type="ECO:0000313" key="4">
    <source>
        <dbReference type="Proteomes" id="UP000321058"/>
    </source>
</evidence>
<dbReference type="Gene3D" id="3.10.450.160">
    <property type="entry name" value="inner membrane protein cigr"/>
    <property type="match status" value="1"/>
</dbReference>
<accession>A0A512NES8</accession>